<evidence type="ECO:0000313" key="1">
    <source>
        <dbReference type="EMBL" id="MEW9854106.1"/>
    </source>
</evidence>
<comment type="caution">
    <text evidence="1">The sequence shown here is derived from an EMBL/GenBank/DDBJ whole genome shotgun (WGS) entry which is preliminary data.</text>
</comment>
<sequence length="106" mass="11718">MLADLLPLMTDTVRQQHAGKRDVFGKLQSSTTTEHRARVVYSPGRVLGPASREDMPNATATVWLIDHPHAVTIGSTFEVPQGEALKVVRLERRTLPDGVLTKVYLT</sequence>
<accession>A0ABV3R7N4</accession>
<name>A0ABV3R7N4_9SPHN</name>
<dbReference type="EMBL" id="JBFNXR010000017">
    <property type="protein sequence ID" value="MEW9854106.1"/>
    <property type="molecule type" value="Genomic_DNA"/>
</dbReference>
<reference evidence="1 2" key="1">
    <citation type="submission" date="2024-06" db="EMBL/GenBank/DDBJ databases">
        <title>Novosphingobium rhizovicinus M1R2S20.</title>
        <authorList>
            <person name="Sun J.-Q."/>
        </authorList>
    </citation>
    <scope>NUCLEOTIDE SEQUENCE [LARGE SCALE GENOMIC DNA]</scope>
    <source>
        <strain evidence="1 2">M1R2S20</strain>
    </source>
</reference>
<dbReference type="Proteomes" id="UP001556118">
    <property type="component" value="Unassembled WGS sequence"/>
</dbReference>
<organism evidence="1 2">
    <name type="scientific">Novosphingobium rhizovicinum</name>
    <dbReference type="NCBI Taxonomy" id="3228928"/>
    <lineage>
        <taxon>Bacteria</taxon>
        <taxon>Pseudomonadati</taxon>
        <taxon>Pseudomonadota</taxon>
        <taxon>Alphaproteobacteria</taxon>
        <taxon>Sphingomonadales</taxon>
        <taxon>Sphingomonadaceae</taxon>
        <taxon>Novosphingobium</taxon>
    </lineage>
</organism>
<protein>
    <submittedName>
        <fullName evidence="1">Uncharacterized protein</fullName>
    </submittedName>
</protein>
<keyword evidence="2" id="KW-1185">Reference proteome</keyword>
<dbReference type="RefSeq" id="WP_367769112.1">
    <property type="nucleotide sequence ID" value="NZ_JBFNXR010000017.1"/>
</dbReference>
<proteinExistence type="predicted"/>
<gene>
    <name evidence="1" type="ORF">ABUH87_02770</name>
</gene>
<evidence type="ECO:0000313" key="2">
    <source>
        <dbReference type="Proteomes" id="UP001556118"/>
    </source>
</evidence>